<comment type="caution">
    <text evidence="2">The sequence shown here is derived from an EMBL/GenBank/DDBJ whole genome shotgun (WGS) entry which is preliminary data.</text>
</comment>
<name>A0A9P1ITN4_9PELO</name>
<dbReference type="EMBL" id="CANHGI010000005">
    <property type="protein sequence ID" value="CAI5450089.1"/>
    <property type="molecule type" value="Genomic_DNA"/>
</dbReference>
<accession>A0A9P1ITN4</accession>
<evidence type="ECO:0000256" key="1">
    <source>
        <dbReference type="SAM" id="MobiDB-lite"/>
    </source>
</evidence>
<sequence>MRSAESPTIRQRRGIRGKLPTCGGFAQNRRRDQRFRHKNGGKRGEGAHKFEYEQQPRGTFCDGVLIF</sequence>
<dbReference type="Proteomes" id="UP001152747">
    <property type="component" value="Unassembled WGS sequence"/>
</dbReference>
<keyword evidence="3" id="KW-1185">Reference proteome</keyword>
<dbReference type="AlphaFoldDB" id="A0A9P1ITN4"/>
<evidence type="ECO:0000313" key="2">
    <source>
        <dbReference type="EMBL" id="CAI5450089.1"/>
    </source>
</evidence>
<organism evidence="2 3">
    <name type="scientific">Caenorhabditis angaria</name>
    <dbReference type="NCBI Taxonomy" id="860376"/>
    <lineage>
        <taxon>Eukaryota</taxon>
        <taxon>Metazoa</taxon>
        <taxon>Ecdysozoa</taxon>
        <taxon>Nematoda</taxon>
        <taxon>Chromadorea</taxon>
        <taxon>Rhabditida</taxon>
        <taxon>Rhabditina</taxon>
        <taxon>Rhabditomorpha</taxon>
        <taxon>Rhabditoidea</taxon>
        <taxon>Rhabditidae</taxon>
        <taxon>Peloderinae</taxon>
        <taxon>Caenorhabditis</taxon>
    </lineage>
</organism>
<reference evidence="2" key="1">
    <citation type="submission" date="2022-11" db="EMBL/GenBank/DDBJ databases">
        <authorList>
            <person name="Kikuchi T."/>
        </authorList>
    </citation>
    <scope>NUCLEOTIDE SEQUENCE</scope>
    <source>
        <strain evidence="2">PS1010</strain>
    </source>
</reference>
<proteinExistence type="predicted"/>
<protein>
    <submittedName>
        <fullName evidence="2">Uncharacterized protein</fullName>
    </submittedName>
</protein>
<evidence type="ECO:0000313" key="3">
    <source>
        <dbReference type="Proteomes" id="UP001152747"/>
    </source>
</evidence>
<gene>
    <name evidence="2" type="ORF">CAMP_LOCUS12726</name>
</gene>
<feature type="region of interest" description="Disordered" evidence="1">
    <location>
        <begin position="1"/>
        <end position="25"/>
    </location>
</feature>